<gene>
    <name evidence="1" type="ORF">Bca52824_019416</name>
</gene>
<dbReference type="Proteomes" id="UP000886595">
    <property type="component" value="Unassembled WGS sequence"/>
</dbReference>
<dbReference type="AlphaFoldDB" id="A0A8X7VRQ5"/>
<evidence type="ECO:0000313" key="1">
    <source>
        <dbReference type="EMBL" id="KAG2316294.1"/>
    </source>
</evidence>
<dbReference type="EMBL" id="JAAMPC010000004">
    <property type="protein sequence ID" value="KAG2316294.1"/>
    <property type="molecule type" value="Genomic_DNA"/>
</dbReference>
<evidence type="ECO:0000313" key="2">
    <source>
        <dbReference type="Proteomes" id="UP000886595"/>
    </source>
</evidence>
<name>A0A8X7VRQ5_BRACI</name>
<proteinExistence type="predicted"/>
<dbReference type="OrthoDB" id="10477183at2759"/>
<sequence>MRRALILAFMCLREEANARTTISQVVDALDVLVEFMARKEKKKEHSIWTRSRRRRTRRIIEKELLLRLLNRLRV</sequence>
<accession>A0A8X7VRQ5</accession>
<keyword evidence="2" id="KW-1185">Reference proteome</keyword>
<protein>
    <submittedName>
        <fullName evidence="1">Uncharacterized protein</fullName>
    </submittedName>
</protein>
<organism evidence="1 2">
    <name type="scientific">Brassica carinata</name>
    <name type="common">Ethiopian mustard</name>
    <name type="synonym">Abyssinian cabbage</name>
    <dbReference type="NCBI Taxonomy" id="52824"/>
    <lineage>
        <taxon>Eukaryota</taxon>
        <taxon>Viridiplantae</taxon>
        <taxon>Streptophyta</taxon>
        <taxon>Embryophyta</taxon>
        <taxon>Tracheophyta</taxon>
        <taxon>Spermatophyta</taxon>
        <taxon>Magnoliopsida</taxon>
        <taxon>eudicotyledons</taxon>
        <taxon>Gunneridae</taxon>
        <taxon>Pentapetalae</taxon>
        <taxon>rosids</taxon>
        <taxon>malvids</taxon>
        <taxon>Brassicales</taxon>
        <taxon>Brassicaceae</taxon>
        <taxon>Brassiceae</taxon>
        <taxon>Brassica</taxon>
    </lineage>
</organism>
<reference evidence="1 2" key="1">
    <citation type="submission" date="2020-02" db="EMBL/GenBank/DDBJ databases">
        <authorList>
            <person name="Ma Q."/>
            <person name="Huang Y."/>
            <person name="Song X."/>
            <person name="Pei D."/>
        </authorList>
    </citation>
    <scope>NUCLEOTIDE SEQUENCE [LARGE SCALE GENOMIC DNA]</scope>
    <source>
        <strain evidence="1">Sxm20200214</strain>
        <tissue evidence="1">Leaf</tissue>
    </source>
</reference>
<comment type="caution">
    <text evidence="1">The sequence shown here is derived from an EMBL/GenBank/DDBJ whole genome shotgun (WGS) entry which is preliminary data.</text>
</comment>